<accession>A0A2K5HPD5</accession>
<evidence type="ECO:0000256" key="3">
    <source>
        <dbReference type="ARBA" id="ARBA00022840"/>
    </source>
</evidence>
<evidence type="ECO:0000259" key="5">
    <source>
        <dbReference type="PROSITE" id="PS51192"/>
    </source>
</evidence>
<dbReference type="SMART" id="SM00487">
    <property type="entry name" value="DEXDc"/>
    <property type="match status" value="1"/>
</dbReference>
<evidence type="ECO:0000256" key="2">
    <source>
        <dbReference type="ARBA" id="ARBA00022801"/>
    </source>
</evidence>
<sequence>RDSPTLLSTGGNEMGLGKTCQTIALFIYLAGRLNDEGPFLILCPLSVLNVAEILLFILIKIFFFLDDCLCSSTFLGFRFAPGDKEERACLQQDLKQKSHFHVLLTTYEICLKDASFLKSFPWSVLVVDEAHRLKNQSSLLHKTLSEFSVVFSLLLTGTPIQNSLQELYSLLSFILFNATRILRKSLSQQVNCTNSYSRFC</sequence>
<evidence type="ECO:0000256" key="1">
    <source>
        <dbReference type="ARBA" id="ARBA00022741"/>
    </source>
</evidence>
<dbReference type="Pfam" id="PF00176">
    <property type="entry name" value="SNF2-rel_dom"/>
    <property type="match status" value="1"/>
</dbReference>
<keyword evidence="7" id="KW-1185">Reference proteome</keyword>
<dbReference type="GO" id="GO:0005524">
    <property type="term" value="F:ATP binding"/>
    <property type="evidence" value="ECO:0007669"/>
    <property type="project" value="UniProtKB-KW"/>
</dbReference>
<organism evidence="6 7">
    <name type="scientific">Colobus angolensis palliatus</name>
    <name type="common">Peters' Angolan colobus</name>
    <dbReference type="NCBI Taxonomy" id="336983"/>
    <lineage>
        <taxon>Eukaryota</taxon>
        <taxon>Metazoa</taxon>
        <taxon>Chordata</taxon>
        <taxon>Craniata</taxon>
        <taxon>Vertebrata</taxon>
        <taxon>Euteleostomi</taxon>
        <taxon>Mammalia</taxon>
        <taxon>Eutheria</taxon>
        <taxon>Euarchontoglires</taxon>
        <taxon>Primates</taxon>
        <taxon>Haplorrhini</taxon>
        <taxon>Catarrhini</taxon>
        <taxon>Cercopithecidae</taxon>
        <taxon>Colobinae</taxon>
        <taxon>Colobus</taxon>
    </lineage>
</organism>
<name>A0A2K5HPD5_COLAP</name>
<evidence type="ECO:0000313" key="7">
    <source>
        <dbReference type="Proteomes" id="UP000233080"/>
    </source>
</evidence>
<dbReference type="Ensembl" id="ENSCANT00000023471.1">
    <property type="protein sequence ID" value="ENSCANP00000006209.1"/>
    <property type="gene ID" value="ENSCANG00000020239.1"/>
</dbReference>
<feature type="domain" description="Helicase ATP-binding" evidence="5">
    <location>
        <begin position="13"/>
        <end position="177"/>
    </location>
</feature>
<dbReference type="PANTHER" id="PTHR47157:SF1">
    <property type="entry name" value="CHROMODOMAIN-HELICASE-DNA-BINDING PROTEIN 1-LIKE"/>
    <property type="match status" value="1"/>
</dbReference>
<dbReference type="SUPFAM" id="SSF52540">
    <property type="entry name" value="P-loop containing nucleoside triphosphate hydrolases"/>
    <property type="match status" value="1"/>
</dbReference>
<protein>
    <recommendedName>
        <fullName evidence="5">Helicase ATP-binding domain-containing protein</fullName>
    </recommendedName>
</protein>
<dbReference type="InterPro" id="IPR000330">
    <property type="entry name" value="SNF2_N"/>
</dbReference>
<dbReference type="GO" id="GO:0006281">
    <property type="term" value="P:DNA repair"/>
    <property type="evidence" value="ECO:0007669"/>
    <property type="project" value="InterPro"/>
</dbReference>
<dbReference type="Gene3D" id="3.40.50.10810">
    <property type="entry name" value="Tandem AAA-ATPase domain"/>
    <property type="match status" value="1"/>
</dbReference>
<keyword evidence="4" id="KW-1133">Transmembrane helix</keyword>
<keyword evidence="4" id="KW-0472">Membrane</keyword>
<feature type="transmembrane region" description="Helical" evidence="4">
    <location>
        <begin position="39"/>
        <end position="65"/>
    </location>
</feature>
<dbReference type="Proteomes" id="UP000233080">
    <property type="component" value="Unassembled WGS sequence"/>
</dbReference>
<proteinExistence type="predicted"/>
<dbReference type="InterPro" id="IPR002464">
    <property type="entry name" value="DNA/RNA_helicase_DEAH_CS"/>
</dbReference>
<keyword evidence="4" id="KW-0812">Transmembrane</keyword>
<evidence type="ECO:0000256" key="4">
    <source>
        <dbReference type="SAM" id="Phobius"/>
    </source>
</evidence>
<dbReference type="PROSITE" id="PS00690">
    <property type="entry name" value="DEAH_ATP_HELICASE"/>
    <property type="match status" value="1"/>
</dbReference>
<dbReference type="PROSITE" id="PS51192">
    <property type="entry name" value="HELICASE_ATP_BIND_1"/>
    <property type="match status" value="1"/>
</dbReference>
<evidence type="ECO:0000313" key="6">
    <source>
        <dbReference type="Ensembl" id="ENSCANP00000006209.1"/>
    </source>
</evidence>
<dbReference type="InterPro" id="IPR038718">
    <property type="entry name" value="SNF2-like_sf"/>
</dbReference>
<keyword evidence="1" id="KW-0547">Nucleotide-binding</keyword>
<dbReference type="GO" id="GO:0016787">
    <property type="term" value="F:hydrolase activity"/>
    <property type="evidence" value="ECO:0007669"/>
    <property type="project" value="UniProtKB-KW"/>
</dbReference>
<dbReference type="GO" id="GO:0005634">
    <property type="term" value="C:nucleus"/>
    <property type="evidence" value="ECO:0007669"/>
    <property type="project" value="TreeGrafter"/>
</dbReference>
<dbReference type="InterPro" id="IPR027417">
    <property type="entry name" value="P-loop_NTPase"/>
</dbReference>
<reference evidence="6" key="1">
    <citation type="submission" date="2025-08" db="UniProtKB">
        <authorList>
            <consortium name="Ensembl"/>
        </authorList>
    </citation>
    <scope>IDENTIFICATION</scope>
</reference>
<dbReference type="InterPro" id="IPR031053">
    <property type="entry name" value="ALC1"/>
</dbReference>
<dbReference type="InterPro" id="IPR014001">
    <property type="entry name" value="Helicase_ATP-bd"/>
</dbReference>
<keyword evidence="2" id="KW-0378">Hydrolase</keyword>
<dbReference type="GO" id="GO:0003678">
    <property type="term" value="F:DNA helicase activity"/>
    <property type="evidence" value="ECO:0007669"/>
    <property type="project" value="InterPro"/>
</dbReference>
<reference evidence="6" key="2">
    <citation type="submission" date="2025-09" db="UniProtKB">
        <authorList>
            <consortium name="Ensembl"/>
        </authorList>
    </citation>
    <scope>IDENTIFICATION</scope>
</reference>
<dbReference type="AlphaFoldDB" id="A0A2K5HPD5"/>
<keyword evidence="3" id="KW-0067">ATP-binding</keyword>
<dbReference type="GO" id="GO:0006338">
    <property type="term" value="P:chromatin remodeling"/>
    <property type="evidence" value="ECO:0007669"/>
    <property type="project" value="InterPro"/>
</dbReference>
<dbReference type="PANTHER" id="PTHR47157">
    <property type="entry name" value="CHROMODOMAIN-HELICASE-DNA-BINDING PROTEIN 1-LIKE"/>
    <property type="match status" value="1"/>
</dbReference>